<proteinExistence type="predicted"/>
<sequence>MDSPGKQIHGGAMESDRLWAAASRLADYVKSPSLRHIRDPQNIQKLAREILQAVDQAGSVWSKWTAAREDIVKAAANCWVPPEDLRAFLNSLPGPALTATDVAQRLRAIWEEPWTSYPKEELQAGCRALYDAEKAAGTEMRAIIGALEEFLEVEEERLRQEQNEAYQQFREQDRIRRQQRFLSGADCGWTPIDGSKELFCRRNGRAFRVGQAKDKRWKLYRIAAVDDAGELLGTYAGRREASKALEQIAYQAEILR</sequence>
<dbReference type="HOGENOM" id="CLU_091255_0_0_5"/>
<evidence type="ECO:0000313" key="2">
    <source>
        <dbReference type="Proteomes" id="UP000001818"/>
    </source>
</evidence>
<dbReference type="BioCyc" id="RPAL316057:RPD_RS00025-MONOMER"/>
<dbReference type="KEGG" id="rpd:RPD_0005"/>
<gene>
    <name evidence="1" type="ordered locus">RPD_0005</name>
</gene>
<dbReference type="EMBL" id="CP000283">
    <property type="protein sequence ID" value="ABE37245.1"/>
    <property type="molecule type" value="Genomic_DNA"/>
</dbReference>
<accession>Q13F94</accession>
<dbReference type="Proteomes" id="UP000001818">
    <property type="component" value="Chromosome"/>
</dbReference>
<dbReference type="STRING" id="316057.RPD_0005"/>
<dbReference type="eggNOG" id="ENOG5033UKY">
    <property type="taxonomic scope" value="Bacteria"/>
</dbReference>
<protein>
    <submittedName>
        <fullName evidence="1">Uncharacterized protein</fullName>
    </submittedName>
</protein>
<name>Q13F94_RHOPS</name>
<reference evidence="1 2" key="1">
    <citation type="submission" date="2006-03" db="EMBL/GenBank/DDBJ databases">
        <title>Complete sequence of Rhodopseudomonas palustris BisB5.</title>
        <authorList>
            <consortium name="US DOE Joint Genome Institute"/>
            <person name="Copeland A."/>
            <person name="Lucas S."/>
            <person name="Lapidus A."/>
            <person name="Barry K."/>
            <person name="Detter J.C."/>
            <person name="Glavina del Rio T."/>
            <person name="Hammon N."/>
            <person name="Israni S."/>
            <person name="Dalin E."/>
            <person name="Tice H."/>
            <person name="Pitluck S."/>
            <person name="Chain P."/>
            <person name="Malfatti S."/>
            <person name="Shin M."/>
            <person name="Vergez L."/>
            <person name="Schmutz J."/>
            <person name="Larimer F."/>
            <person name="Land M."/>
            <person name="Hauser L."/>
            <person name="Pelletier D.A."/>
            <person name="Kyrpides N."/>
            <person name="Lykidis A."/>
            <person name="Oda Y."/>
            <person name="Harwood C.S."/>
            <person name="Richardson P."/>
        </authorList>
    </citation>
    <scope>NUCLEOTIDE SEQUENCE [LARGE SCALE GENOMIC DNA]</scope>
    <source>
        <strain evidence="1 2">BisB5</strain>
    </source>
</reference>
<dbReference type="AlphaFoldDB" id="Q13F94"/>
<organism evidence="1 2">
    <name type="scientific">Rhodopseudomonas palustris (strain BisB5)</name>
    <dbReference type="NCBI Taxonomy" id="316057"/>
    <lineage>
        <taxon>Bacteria</taxon>
        <taxon>Pseudomonadati</taxon>
        <taxon>Pseudomonadota</taxon>
        <taxon>Alphaproteobacteria</taxon>
        <taxon>Hyphomicrobiales</taxon>
        <taxon>Nitrobacteraceae</taxon>
        <taxon>Rhodopseudomonas</taxon>
    </lineage>
</organism>
<evidence type="ECO:0000313" key="1">
    <source>
        <dbReference type="EMBL" id="ABE37245.1"/>
    </source>
</evidence>